<evidence type="ECO:0000256" key="1">
    <source>
        <dbReference type="SAM" id="MobiDB-lite"/>
    </source>
</evidence>
<feature type="region of interest" description="Disordered" evidence="1">
    <location>
        <begin position="1"/>
        <end position="49"/>
    </location>
</feature>
<dbReference type="KEGG" id="sdv:BN159_p90"/>
<accession>K4RGP3</accession>
<protein>
    <submittedName>
        <fullName evidence="2">Uncharacterized protein</fullName>
    </submittedName>
</protein>
<name>K4RGP3_STRDJ</name>
<sequence length="83" mass="8871">MRAAGSSGRGSPVRAVSHTAPSRDAGGSPLPPVVRQAPGTRRGYIRGSPREASKWALDTRVFQSAEKVTSRLYMIAEFVTSEV</sequence>
<dbReference type="AlphaFoldDB" id="K4RGP3"/>
<geneLocation type="plasmid" evidence="2 3">
    <name>pSDA1</name>
</geneLocation>
<proteinExistence type="predicted"/>
<dbReference type="Proteomes" id="UP000008043">
    <property type="component" value="Plasmid pSDA1"/>
</dbReference>
<dbReference type="HOGENOM" id="CLU_2541022_0_0_11"/>
<gene>
    <name evidence="2" type="ORF">BN159_p90</name>
</gene>
<dbReference type="EMBL" id="HE971710">
    <property type="protein sequence ID" value="CCK32962.1"/>
    <property type="molecule type" value="Genomic_DNA"/>
</dbReference>
<evidence type="ECO:0000313" key="3">
    <source>
        <dbReference type="Proteomes" id="UP000008043"/>
    </source>
</evidence>
<reference evidence="2 3" key="1">
    <citation type="journal article" date="2012" name="J. Bacteriol.">
        <title>Genome sequence of the bacterium Streptomyces davawensis JCM 4913 and heterologous production of the unique antibiotic roseoflavin.</title>
        <authorList>
            <person name="Jankowitsch F."/>
            <person name="Schwarz J."/>
            <person name="Ruckert C."/>
            <person name="Gust B."/>
            <person name="Szczepanowski R."/>
            <person name="Blom J."/>
            <person name="Pelzer S."/>
            <person name="Kalinowski J."/>
            <person name="Mack M."/>
        </authorList>
    </citation>
    <scope>NUCLEOTIDE SEQUENCE [LARGE SCALE GENOMIC DNA]</scope>
    <source>
        <strain evidence="3">DSM 101723 / JCM 4913 / KCC S-0913 / 768</strain>
        <plasmid evidence="2 3">pSDA1</plasmid>
    </source>
</reference>
<organism evidence="3">
    <name type="scientific">Streptomyces davaonensis (strain DSM 101723 / JCM 4913 / KCC S-0913 / 768)</name>
    <dbReference type="NCBI Taxonomy" id="1214101"/>
    <lineage>
        <taxon>Bacteria</taxon>
        <taxon>Bacillati</taxon>
        <taxon>Actinomycetota</taxon>
        <taxon>Actinomycetes</taxon>
        <taxon>Kitasatosporales</taxon>
        <taxon>Streptomycetaceae</taxon>
        <taxon>Streptomyces</taxon>
    </lineage>
</organism>
<keyword evidence="3" id="KW-1185">Reference proteome</keyword>
<keyword evidence="2" id="KW-0614">Plasmid</keyword>
<evidence type="ECO:0000313" key="2">
    <source>
        <dbReference type="EMBL" id="CCK32962.1"/>
    </source>
</evidence>